<evidence type="ECO:0000256" key="3">
    <source>
        <dbReference type="ARBA" id="ARBA00022670"/>
    </source>
</evidence>
<dbReference type="PANTHER" id="PTHR23402">
    <property type="entry name" value="PROTEASE FAMILY C15 PYROGLUTAMYL-PEPTIDASE I-RELATED"/>
    <property type="match status" value="1"/>
</dbReference>
<keyword evidence="3" id="KW-0645">Protease</keyword>
<name>A0A8J2HGS3_COTCN</name>
<evidence type="ECO:0000256" key="4">
    <source>
        <dbReference type="ARBA" id="ARBA00022801"/>
    </source>
</evidence>
<dbReference type="InterPro" id="IPR036440">
    <property type="entry name" value="Peptidase_C15-like_sf"/>
</dbReference>
<comment type="caution">
    <text evidence="6">The sequence shown here is derived from an EMBL/GenBank/DDBJ whole genome shotgun (WGS) entry which is preliminary data.</text>
</comment>
<keyword evidence="2" id="KW-0963">Cytoplasm</keyword>
<dbReference type="Pfam" id="PF01470">
    <property type="entry name" value="Peptidase_C15"/>
    <property type="match status" value="1"/>
</dbReference>
<dbReference type="GO" id="GO:0016920">
    <property type="term" value="F:pyroglutamyl-peptidase activity"/>
    <property type="evidence" value="ECO:0007669"/>
    <property type="project" value="InterPro"/>
</dbReference>
<dbReference type="CDD" id="cd00501">
    <property type="entry name" value="Peptidase_C15"/>
    <property type="match status" value="1"/>
</dbReference>
<reference evidence="6" key="1">
    <citation type="submission" date="2021-04" db="EMBL/GenBank/DDBJ databases">
        <authorList>
            <person name="Chebbi M.A.C M."/>
        </authorList>
    </citation>
    <scope>NUCLEOTIDE SEQUENCE</scope>
</reference>
<gene>
    <name evidence="6" type="ORF">HICCMSTLAB_LOCUS7220</name>
</gene>
<dbReference type="Proteomes" id="UP000786811">
    <property type="component" value="Unassembled WGS sequence"/>
</dbReference>
<organism evidence="6 7">
    <name type="scientific">Cotesia congregata</name>
    <name type="common">Parasitoid wasp</name>
    <name type="synonym">Apanteles congregatus</name>
    <dbReference type="NCBI Taxonomy" id="51543"/>
    <lineage>
        <taxon>Eukaryota</taxon>
        <taxon>Metazoa</taxon>
        <taxon>Ecdysozoa</taxon>
        <taxon>Arthropoda</taxon>
        <taxon>Hexapoda</taxon>
        <taxon>Insecta</taxon>
        <taxon>Pterygota</taxon>
        <taxon>Neoptera</taxon>
        <taxon>Endopterygota</taxon>
        <taxon>Hymenoptera</taxon>
        <taxon>Apocrita</taxon>
        <taxon>Ichneumonoidea</taxon>
        <taxon>Braconidae</taxon>
        <taxon>Microgastrinae</taxon>
        <taxon>Cotesia</taxon>
    </lineage>
</organism>
<keyword evidence="7" id="KW-1185">Reference proteome</keyword>
<dbReference type="InterPro" id="IPR016125">
    <property type="entry name" value="Peptidase_C15-like"/>
</dbReference>
<evidence type="ECO:0000256" key="2">
    <source>
        <dbReference type="ARBA" id="ARBA00022490"/>
    </source>
</evidence>
<evidence type="ECO:0000256" key="5">
    <source>
        <dbReference type="ARBA" id="ARBA00022807"/>
    </source>
</evidence>
<dbReference type="AlphaFoldDB" id="A0A8J2HGS3"/>
<dbReference type="PRINTS" id="PR00706">
    <property type="entry name" value="PYROGLUPTASE"/>
</dbReference>
<keyword evidence="4" id="KW-0378">Hydrolase</keyword>
<dbReference type="EMBL" id="CAJNRD030001120">
    <property type="protein sequence ID" value="CAG5093894.1"/>
    <property type="molecule type" value="Genomic_DNA"/>
</dbReference>
<protein>
    <submittedName>
        <fullName evidence="6">Similar to Pgpep1: Pyroglutamyl-peptidase 1 (Mus musculus)</fullName>
    </submittedName>
</protein>
<dbReference type="GO" id="GO:0006508">
    <property type="term" value="P:proteolysis"/>
    <property type="evidence" value="ECO:0007669"/>
    <property type="project" value="UniProtKB-KW"/>
</dbReference>
<comment type="similarity">
    <text evidence="1">Belongs to the peptidase C15 family.</text>
</comment>
<evidence type="ECO:0000313" key="6">
    <source>
        <dbReference type="EMBL" id="CAG5093894.1"/>
    </source>
</evidence>
<dbReference type="PANTHER" id="PTHR23402:SF1">
    <property type="entry name" value="PYROGLUTAMYL-PEPTIDASE I"/>
    <property type="match status" value="1"/>
</dbReference>
<accession>A0A8J2HGS3</accession>
<dbReference type="GO" id="GO:0005829">
    <property type="term" value="C:cytosol"/>
    <property type="evidence" value="ECO:0007669"/>
    <property type="project" value="InterPro"/>
</dbReference>
<dbReference type="OrthoDB" id="407146at2759"/>
<evidence type="ECO:0000313" key="7">
    <source>
        <dbReference type="Proteomes" id="UP000786811"/>
    </source>
</evidence>
<evidence type="ECO:0000256" key="1">
    <source>
        <dbReference type="ARBA" id="ARBA00006641"/>
    </source>
</evidence>
<keyword evidence="5" id="KW-0788">Thiol protease</keyword>
<sequence length="319" mass="35286">MEQIKIKNIVVTGFGPFGDHKINASWEAVKEFSKISNDKLKKNYNVNLIIEKIPVVYEHVDSRVPELWKEYDPLFMIHVGVSGAAKCLTIENKAHGYGYSKKDVKECSPCEGSDCEVVLATEIDVKKICEEVNKKKFCEACVSDDAGRYLCEYTYFQSLRVQCKKTIFVHVPDFDVYPTSVTAQGLDSIVSSDSSSKDTTPCILGVFSVGKGNTRCREIELGLPTSLTEMNPQISIVLDIVIPGNGKGNGFSRATCSDLRECPKDIAPTPGFPSVIKITWHAVELPHSLIITLLTPCNAVSIHVLSRSSIICSRERMLS</sequence>
<dbReference type="SUPFAM" id="SSF53182">
    <property type="entry name" value="Pyrrolidone carboxyl peptidase (pyroglutamate aminopeptidase)"/>
    <property type="match status" value="1"/>
</dbReference>
<dbReference type="Gene3D" id="3.40.630.20">
    <property type="entry name" value="Peptidase C15, pyroglutamyl peptidase I-like"/>
    <property type="match status" value="1"/>
</dbReference>
<proteinExistence type="inferred from homology"/>
<dbReference type="InterPro" id="IPR000816">
    <property type="entry name" value="Peptidase_C15"/>
</dbReference>